<dbReference type="Pfam" id="PF22725">
    <property type="entry name" value="GFO_IDH_MocA_C3"/>
    <property type="match status" value="1"/>
</dbReference>
<dbReference type="Gene3D" id="3.40.50.720">
    <property type="entry name" value="NAD(P)-binding Rossmann-like Domain"/>
    <property type="match status" value="1"/>
</dbReference>
<dbReference type="InterPro" id="IPR050463">
    <property type="entry name" value="Gfo/Idh/MocA_oxidrdct_glycsds"/>
</dbReference>
<accession>A0A382J256</accession>
<sequence length="279" mass="30782">MIDQPIHVGVIGCGAQGQNHLRVIRELGTEVAVVSAFCDLNTERLQNAKELWPQAQAMDDFEHMLASNSFDLVIVATMPNTHAQMTLAALESGADVLCEKPFMRNLEEAETVLEAAEKLGRQVQLGTNMRYMPTSRYLHNLVASGEVGTPVFCKAWGCHVNPPWWGPHYYLESSAGGVLASTLIHALDLSIWVGGSPNPVSVSASMRRLFPEKRGTLPPPEVKARFNTEDLFTALVRFDNGSTYVLEGNWCDDRPPPHCFEMITTKGKLNSEPFTVTVD</sequence>
<proteinExistence type="predicted"/>
<dbReference type="EMBL" id="UINC01070764">
    <property type="protein sequence ID" value="SVC05163.1"/>
    <property type="molecule type" value="Genomic_DNA"/>
</dbReference>
<dbReference type="PANTHER" id="PTHR43818:SF11">
    <property type="entry name" value="BCDNA.GH03377"/>
    <property type="match status" value="1"/>
</dbReference>
<reference evidence="4" key="1">
    <citation type="submission" date="2018-05" db="EMBL/GenBank/DDBJ databases">
        <authorList>
            <person name="Lanie J.A."/>
            <person name="Ng W.-L."/>
            <person name="Kazmierczak K.M."/>
            <person name="Andrzejewski T.M."/>
            <person name="Davidsen T.M."/>
            <person name="Wayne K.J."/>
            <person name="Tettelin H."/>
            <person name="Glass J.I."/>
            <person name="Rusch D."/>
            <person name="Podicherti R."/>
            <person name="Tsui H.-C.T."/>
            <person name="Winkler M.E."/>
        </authorList>
    </citation>
    <scope>NUCLEOTIDE SEQUENCE</scope>
</reference>
<organism evidence="4">
    <name type="scientific">marine metagenome</name>
    <dbReference type="NCBI Taxonomy" id="408172"/>
    <lineage>
        <taxon>unclassified sequences</taxon>
        <taxon>metagenomes</taxon>
        <taxon>ecological metagenomes</taxon>
    </lineage>
</organism>
<feature type="domain" description="Gfo/Idh/MocA-like oxidoreductase N-terminal" evidence="2">
    <location>
        <begin position="6"/>
        <end position="126"/>
    </location>
</feature>
<keyword evidence="1" id="KW-0560">Oxidoreductase</keyword>
<dbReference type="InterPro" id="IPR036291">
    <property type="entry name" value="NAD(P)-bd_dom_sf"/>
</dbReference>
<dbReference type="GO" id="GO:0016491">
    <property type="term" value="F:oxidoreductase activity"/>
    <property type="evidence" value="ECO:0007669"/>
    <property type="project" value="UniProtKB-KW"/>
</dbReference>
<evidence type="ECO:0000256" key="1">
    <source>
        <dbReference type="ARBA" id="ARBA00023002"/>
    </source>
</evidence>
<dbReference type="InterPro" id="IPR055170">
    <property type="entry name" value="GFO_IDH_MocA-like_dom"/>
</dbReference>
<dbReference type="SUPFAM" id="SSF55347">
    <property type="entry name" value="Glyceraldehyde-3-phosphate dehydrogenase-like, C-terminal domain"/>
    <property type="match status" value="1"/>
</dbReference>
<gene>
    <name evidence="4" type="ORF">METZ01_LOCUS258017</name>
</gene>
<evidence type="ECO:0000259" key="2">
    <source>
        <dbReference type="Pfam" id="PF01408"/>
    </source>
</evidence>
<evidence type="ECO:0008006" key="5">
    <source>
        <dbReference type="Google" id="ProtNLM"/>
    </source>
</evidence>
<evidence type="ECO:0000259" key="3">
    <source>
        <dbReference type="Pfam" id="PF22725"/>
    </source>
</evidence>
<dbReference type="Gene3D" id="3.30.360.10">
    <property type="entry name" value="Dihydrodipicolinate Reductase, domain 2"/>
    <property type="match status" value="1"/>
</dbReference>
<dbReference type="Pfam" id="PF01408">
    <property type="entry name" value="GFO_IDH_MocA"/>
    <property type="match status" value="1"/>
</dbReference>
<dbReference type="SUPFAM" id="SSF51735">
    <property type="entry name" value="NAD(P)-binding Rossmann-fold domains"/>
    <property type="match status" value="1"/>
</dbReference>
<feature type="non-terminal residue" evidence="4">
    <location>
        <position position="279"/>
    </location>
</feature>
<protein>
    <recommendedName>
        <fullName evidence="5">Gfo/Idh/MocA-like oxidoreductase N-terminal domain-containing protein</fullName>
    </recommendedName>
</protein>
<dbReference type="PANTHER" id="PTHR43818">
    <property type="entry name" value="BCDNA.GH03377"/>
    <property type="match status" value="1"/>
</dbReference>
<dbReference type="GO" id="GO:0000166">
    <property type="term" value="F:nucleotide binding"/>
    <property type="evidence" value="ECO:0007669"/>
    <property type="project" value="InterPro"/>
</dbReference>
<dbReference type="InterPro" id="IPR000683">
    <property type="entry name" value="Gfo/Idh/MocA-like_OxRdtase_N"/>
</dbReference>
<evidence type="ECO:0000313" key="4">
    <source>
        <dbReference type="EMBL" id="SVC05163.1"/>
    </source>
</evidence>
<name>A0A382J256_9ZZZZ</name>
<dbReference type="AlphaFoldDB" id="A0A382J256"/>
<feature type="domain" description="GFO/IDH/MocA-like oxidoreductase" evidence="3">
    <location>
        <begin position="136"/>
        <end position="269"/>
    </location>
</feature>